<dbReference type="PANTHER" id="PTHR43311:SF1">
    <property type="entry name" value="GLUTAMYL-Q TRNA(ASP) SYNTHETASE"/>
    <property type="match status" value="1"/>
</dbReference>
<dbReference type="GO" id="GO:0004818">
    <property type="term" value="F:glutamate-tRNA ligase activity"/>
    <property type="evidence" value="ECO:0007669"/>
    <property type="project" value="TreeGrafter"/>
</dbReference>
<protein>
    <submittedName>
        <fullName evidence="9">tRNA glutamyl-Q(34) synthetase GluQRS</fullName>
        <ecNumber evidence="9">6.1.1.-</ecNumber>
    </submittedName>
</protein>
<keyword evidence="1 7" id="KW-0436">Ligase</keyword>
<evidence type="ECO:0000259" key="8">
    <source>
        <dbReference type="Pfam" id="PF00749"/>
    </source>
</evidence>
<dbReference type="AlphaFoldDB" id="A0A851GK45"/>
<dbReference type="GO" id="GO:0005524">
    <property type="term" value="F:ATP binding"/>
    <property type="evidence" value="ECO:0007669"/>
    <property type="project" value="UniProtKB-KW"/>
</dbReference>
<keyword evidence="6 7" id="KW-0030">Aminoacyl-tRNA synthetase</keyword>
<dbReference type="SUPFAM" id="SSF52374">
    <property type="entry name" value="Nucleotidylyl transferase"/>
    <property type="match status" value="1"/>
</dbReference>
<proteinExistence type="inferred from homology"/>
<gene>
    <name evidence="9" type="primary">gluQRS</name>
    <name evidence="9" type="ORF">HW115_18065</name>
</gene>
<comment type="similarity">
    <text evidence="7">Belongs to the class-I aminoacyl-tRNA synthetase family.</text>
</comment>
<name>A0A851GK45_9BACT</name>
<evidence type="ECO:0000256" key="7">
    <source>
        <dbReference type="RuleBase" id="RU363037"/>
    </source>
</evidence>
<dbReference type="InterPro" id="IPR000924">
    <property type="entry name" value="Glu/Gln-tRNA-synth"/>
</dbReference>
<dbReference type="InterPro" id="IPR001412">
    <property type="entry name" value="aa-tRNA-synth_I_CS"/>
</dbReference>
<dbReference type="InterPro" id="IPR014729">
    <property type="entry name" value="Rossmann-like_a/b/a_fold"/>
</dbReference>
<accession>A0A851GK45</accession>
<dbReference type="EC" id="6.1.1.-" evidence="9"/>
<sequence length="283" mass="32023">MKTRFAPSPTGLLHLGHVYAAKFAFDLAREHGGSFLLRFEDIDTTRVREKYYAMIEEDLVWLGFSWQGSALRQVDRLDAYTDALQRLKSLGVVYPCFCTRREIQEEMAAMAHAPHGPEGPLYPGICKSLSSSEREQRLARGDSHCWRLDAAKVSDDLGPLFFEDVLHGSIEMDLSLLGDVVLARKDIATSYHLAVVVDDAAQEVTDVTRGEDLLASTHVHRALQSLLDLPVPRYHHHRLICDEEGKRLAKRDEALSVRHLREQGKTPEEVLQEIALHLLYTQD</sequence>
<evidence type="ECO:0000256" key="6">
    <source>
        <dbReference type="ARBA" id="ARBA00023146"/>
    </source>
</evidence>
<keyword evidence="2" id="KW-0479">Metal-binding</keyword>
<evidence type="ECO:0000256" key="1">
    <source>
        <dbReference type="ARBA" id="ARBA00022598"/>
    </source>
</evidence>
<evidence type="ECO:0000256" key="2">
    <source>
        <dbReference type="ARBA" id="ARBA00022723"/>
    </source>
</evidence>
<reference evidence="9 10" key="1">
    <citation type="submission" date="2020-07" db="EMBL/GenBank/DDBJ databases">
        <title>Roseicoccus Jingziensis gen. nov., sp. nov., isolated from coastal seawater.</title>
        <authorList>
            <person name="Feng X."/>
        </authorList>
    </citation>
    <scope>NUCLEOTIDE SEQUENCE [LARGE SCALE GENOMIC DNA]</scope>
    <source>
        <strain evidence="9 10">N1E253</strain>
    </source>
</reference>
<dbReference type="Pfam" id="PF00749">
    <property type="entry name" value="tRNA-synt_1c"/>
    <property type="match status" value="1"/>
</dbReference>
<evidence type="ECO:0000256" key="4">
    <source>
        <dbReference type="ARBA" id="ARBA00022833"/>
    </source>
</evidence>
<evidence type="ECO:0000256" key="3">
    <source>
        <dbReference type="ARBA" id="ARBA00022741"/>
    </source>
</evidence>
<dbReference type="InterPro" id="IPR049940">
    <property type="entry name" value="GluQ/Sye"/>
</dbReference>
<keyword evidence="10" id="KW-1185">Reference proteome</keyword>
<dbReference type="PROSITE" id="PS00178">
    <property type="entry name" value="AA_TRNA_LIGASE_I"/>
    <property type="match status" value="1"/>
</dbReference>
<dbReference type="Proteomes" id="UP000557872">
    <property type="component" value="Unassembled WGS sequence"/>
</dbReference>
<dbReference type="Gene3D" id="3.40.50.620">
    <property type="entry name" value="HUPs"/>
    <property type="match status" value="1"/>
</dbReference>
<dbReference type="GO" id="GO:0006424">
    <property type="term" value="P:glutamyl-tRNA aminoacylation"/>
    <property type="evidence" value="ECO:0007669"/>
    <property type="project" value="TreeGrafter"/>
</dbReference>
<keyword evidence="5 7" id="KW-0067">ATP-binding</keyword>
<evidence type="ECO:0000313" key="9">
    <source>
        <dbReference type="EMBL" id="NWK57529.1"/>
    </source>
</evidence>
<feature type="domain" description="Glutamyl/glutaminyl-tRNA synthetase class Ib catalytic" evidence="8">
    <location>
        <begin position="2"/>
        <end position="276"/>
    </location>
</feature>
<dbReference type="NCBIfam" id="NF004315">
    <property type="entry name" value="PRK05710.1-4"/>
    <property type="match status" value="1"/>
</dbReference>
<dbReference type="GO" id="GO:0005829">
    <property type="term" value="C:cytosol"/>
    <property type="evidence" value="ECO:0007669"/>
    <property type="project" value="TreeGrafter"/>
</dbReference>
<dbReference type="PANTHER" id="PTHR43311">
    <property type="entry name" value="GLUTAMATE--TRNA LIGASE"/>
    <property type="match status" value="1"/>
</dbReference>
<keyword evidence="4" id="KW-0862">Zinc</keyword>
<keyword evidence="3 7" id="KW-0547">Nucleotide-binding</keyword>
<comment type="caution">
    <text evidence="9">The sequence shown here is derived from an EMBL/GenBank/DDBJ whole genome shotgun (WGS) entry which is preliminary data.</text>
</comment>
<dbReference type="PRINTS" id="PR00987">
    <property type="entry name" value="TRNASYNTHGLU"/>
</dbReference>
<dbReference type="InterPro" id="IPR020058">
    <property type="entry name" value="Glu/Gln-tRNA-synth_Ib_cat-dom"/>
</dbReference>
<dbReference type="EMBL" id="JACBAZ010000013">
    <property type="protein sequence ID" value="NWK57529.1"/>
    <property type="molecule type" value="Genomic_DNA"/>
</dbReference>
<evidence type="ECO:0000313" key="10">
    <source>
        <dbReference type="Proteomes" id="UP000557872"/>
    </source>
</evidence>
<keyword evidence="7" id="KW-0648">Protein biosynthesis</keyword>
<dbReference type="RefSeq" id="WP_178934711.1">
    <property type="nucleotide sequence ID" value="NZ_JACBAZ010000013.1"/>
</dbReference>
<evidence type="ECO:0000256" key="5">
    <source>
        <dbReference type="ARBA" id="ARBA00022840"/>
    </source>
</evidence>
<organism evidence="9 10">
    <name type="scientific">Oceaniferula marina</name>
    <dbReference type="NCBI Taxonomy" id="2748318"/>
    <lineage>
        <taxon>Bacteria</taxon>
        <taxon>Pseudomonadati</taxon>
        <taxon>Verrucomicrobiota</taxon>
        <taxon>Verrucomicrobiia</taxon>
        <taxon>Verrucomicrobiales</taxon>
        <taxon>Verrucomicrobiaceae</taxon>
        <taxon>Oceaniferula</taxon>
    </lineage>
</organism>